<feature type="transmembrane region" description="Helical" evidence="1">
    <location>
        <begin position="12"/>
        <end position="34"/>
    </location>
</feature>
<organism evidence="2">
    <name type="scientific">Siphoviridae sp. ctmqu18</name>
    <dbReference type="NCBI Taxonomy" id="2825655"/>
    <lineage>
        <taxon>Viruses</taxon>
        <taxon>Duplodnaviria</taxon>
        <taxon>Heunggongvirae</taxon>
        <taxon>Uroviricota</taxon>
        <taxon>Caudoviricetes</taxon>
    </lineage>
</organism>
<dbReference type="EMBL" id="BK016207">
    <property type="protein sequence ID" value="DAG02236.1"/>
    <property type="molecule type" value="Genomic_DNA"/>
</dbReference>
<sequence length="41" mass="4659">MYRDRKTSQAVGHGIITVFKIIGIIIALPIYVLIELSKMQK</sequence>
<proteinExistence type="predicted"/>
<keyword evidence="1" id="KW-1133">Transmembrane helix</keyword>
<name>A0A8S5V696_9CAUD</name>
<accession>A0A8S5V696</accession>
<evidence type="ECO:0000313" key="2">
    <source>
        <dbReference type="EMBL" id="DAG02236.1"/>
    </source>
</evidence>
<keyword evidence="1" id="KW-0812">Transmembrane</keyword>
<protein>
    <submittedName>
        <fullName evidence="2">Uncharacterized protein</fullName>
    </submittedName>
</protein>
<evidence type="ECO:0000256" key="1">
    <source>
        <dbReference type="SAM" id="Phobius"/>
    </source>
</evidence>
<reference evidence="2" key="1">
    <citation type="journal article" date="2021" name="Proc. Natl. Acad. Sci. U.S.A.">
        <title>A Catalog of Tens of Thousands of Viruses from Human Metagenomes Reveals Hidden Associations with Chronic Diseases.</title>
        <authorList>
            <person name="Tisza M.J."/>
            <person name="Buck C.B."/>
        </authorList>
    </citation>
    <scope>NUCLEOTIDE SEQUENCE</scope>
    <source>
        <strain evidence="2">Ctmqu18</strain>
    </source>
</reference>
<keyword evidence="1" id="KW-0472">Membrane</keyword>